<dbReference type="EMBL" id="SBKN01000006">
    <property type="protein sequence ID" value="RXR21994.1"/>
    <property type="molecule type" value="Genomic_DNA"/>
</dbReference>
<accession>A0A4Q1K7C5</accession>
<proteinExistence type="predicted"/>
<dbReference type="InterPro" id="IPR026341">
    <property type="entry name" value="T9SS_type_B"/>
</dbReference>
<dbReference type="Proteomes" id="UP000289857">
    <property type="component" value="Unassembled WGS sequence"/>
</dbReference>
<reference evidence="2" key="1">
    <citation type="submission" date="2019-01" db="EMBL/GenBank/DDBJ databases">
        <title>Cytophagaceae bacterium strain CAR-16.</title>
        <authorList>
            <person name="Chen W.-M."/>
        </authorList>
    </citation>
    <scope>NUCLEOTIDE SEQUENCE [LARGE SCALE GENOMIC DNA]</scope>
    <source>
        <strain evidence="2">WWJ-16</strain>
    </source>
</reference>
<evidence type="ECO:0000313" key="2">
    <source>
        <dbReference type="Proteomes" id="UP000289857"/>
    </source>
</evidence>
<protein>
    <submittedName>
        <fullName evidence="1">Gliding motility-associated C-terminal domain-containing protein</fullName>
    </submittedName>
</protein>
<dbReference type="NCBIfam" id="TIGR04131">
    <property type="entry name" value="Bac_Flav_CTERM"/>
    <property type="match status" value="1"/>
</dbReference>
<evidence type="ECO:0000313" key="1">
    <source>
        <dbReference type="EMBL" id="RXR21994.1"/>
    </source>
</evidence>
<dbReference type="AlphaFoldDB" id="A0A4Q1K7C5"/>
<name>A0A4Q1K7C5_9FLAO</name>
<comment type="caution">
    <text evidence="1">The sequence shown here is derived from an EMBL/GenBank/DDBJ whole genome shotgun (WGS) entry which is preliminary data.</text>
</comment>
<organism evidence="1 2">
    <name type="scientific">Flavobacterium stagni</name>
    <dbReference type="NCBI Taxonomy" id="2506421"/>
    <lineage>
        <taxon>Bacteria</taxon>
        <taxon>Pseudomonadati</taxon>
        <taxon>Bacteroidota</taxon>
        <taxon>Flavobacteriia</taxon>
        <taxon>Flavobacteriales</taxon>
        <taxon>Flavobacteriaceae</taxon>
        <taxon>Flavobacterium</taxon>
    </lineage>
</organism>
<sequence>MPFKKYQRGLVLFFFFCFFTVKGQLTNFTFSVTPTNETCTGNGSLAFSVANTTAGATITYAIYLLPNSTTPIATTSLPTYGGLSAGNYQVIATQTLGLLSNTQSALVQINSLITTITYQLNGQQVNCVNANLTVQVITGTPVSYEIISGPQIFPPQASNYFPNLGPGTYTIRVNDACGDGVSQTYTVNYSNPPNLNIGQFTPSCELTVCNRIQGDLHIFSSIPNSAIRYPLVVQSIAIPPGGGNPVTYSQTITSGGAFDGNIAVQVPFYHGQSYNYSFSITDACGNVYTSSTAFLNQSFTVSVTTNNVGCLRNLKLEACTYKLPLQVAFLSAPTGFNPTNFNATHPGPFMTSTISYTSTASNSLPVGAYTIQITDACGRVSTVTTNVLSAEPGFLLSPSTQDCASVYNYTMPLGNGTQVAQVIVVNAPPAYSTNLPLNVSSQIVSGSINLALPSGNYTITGTDVCGNPFSYSFFIPPISPNVTVDPINLSGCGNTGIGTIRFLAQGTQLQSIILTSTTSNFPNPLPFDFSNSIVQPPGTSALLFSMPFGSYTFTVTDTCGNTYQRVVDLNLAIDTSPNNLFQLSGCGVGFGSIKLVSPNGIITSASITAAPSSFNFPLPYSLNSAIDLSGRIVVNNLPEGLYTIQTVDACGVERIEDIPVLGFHFQEQIQVLPACNSFSLDLVYTDNNYSVHKFWLQKWNPQTSVWEHPITGFDYVNGNIPDVLNSYLLTMGINNNIASEGHFRILTVYETFNPSSFVNLLCVQPIKEFDFSDVVSIDTAFSIVCPNAGTQVVVIANGIPPLHYSITAINGNPVVIDNGTDNVFSGLAQGLYNFTVVDNCGNVVNRDFDIGLLTQPSITGQSFCEGQVGQLSIDLVNSYTYQWWNAANPSVILSTSNVLTFSPFSSSTSPGTYIVQMQANTGSSCTNLQYSYVIPSNPNPDAGDDGQIAYCTAVGTIDLFSILQGNFTTNGQWTTTSTSGVLTGNLWDATNAPFGIYVFEYRVDGLCGAFDTAQVSIELKAPIPDLNLMNIMEVCSNTAVQLNAPFISNATYSWTGPNGFTSSLQEPIFPAVSVNDSGMYVLTVIREGCQKTGTIQLQVNALPEFTIEQGCNGGRYKIEVIPINNSFDPMAVTYQWSGPSGFSAAVNPLLLAQVSPGLYTISVEDASGCVTNLSVPLSAIICDIPNVITPNQDGANDSFDLVGFEVNRLEIFNRWGRKVYDKADYINEWHGQNQQGELLPDGVYYYLLEFRDGQNKKGWIAVIGN</sequence>
<keyword evidence="2" id="KW-1185">Reference proteome</keyword>
<gene>
    <name evidence="1" type="ORF">EQG61_10960</name>
</gene>
<dbReference type="OrthoDB" id="601690at2"/>
<dbReference type="Pfam" id="PF13585">
    <property type="entry name" value="CHU_C"/>
    <property type="match status" value="1"/>
</dbReference>
<dbReference type="InterPro" id="IPR013783">
    <property type="entry name" value="Ig-like_fold"/>
</dbReference>
<dbReference type="RefSeq" id="WP_129461983.1">
    <property type="nucleotide sequence ID" value="NZ_SBKN01000006.1"/>
</dbReference>
<dbReference type="Gene3D" id="2.60.40.10">
    <property type="entry name" value="Immunoglobulins"/>
    <property type="match status" value="1"/>
</dbReference>